<dbReference type="GeneID" id="80536784"/>
<keyword evidence="3" id="KW-1185">Reference proteome</keyword>
<sequence>MMNAQAIAAATLVLLATGCTGIQLCQKTKGMKVFKRPVAMQCDNGVEKAATPAYIELQIPNYKPRTESAHWVGLYSVTCRSHYFFWGSYTSENWRQQVSMTPEDARAVRAGSCPSQTHPSPLLTPPPQQCKWAWPQQTDTAVTYCITRPTIVRQEHGQPLQADEEPLTRCSWSDGVCRTVSGAYVYWEKDNDDRAPAYITRYSGPAHETGQAWVITELQEAYVVDTKVAENATHITYSTTEHFLLTVRKGYRHKRGINHQLADLGTALHSEFNSKMEYNSVVMDTYLSRFQHACQQQTILAKALSWMTRVDPDPYVRALLDTNAITAEVTESYILVWPCIQVSSWGLQQVTREDTCTVDIPIWYELNGNRTGYLDIPKNEIKNSTDVVPCNTVPHRPVQREDKLYLWTGRTLQALDYKNLSTIPLLRGTQASYAPTWRNTWLYEQNDFTFVESDYLTTHDALLQQAPDNPHSYNEWMRTPFVGMPTLPSLTRILEITCMIGGALYLWALLRTLWNRVYLTPATPTAPLMHEMEMTPMVRYNMAKKM</sequence>
<protein>
    <submittedName>
        <fullName evidence="2">Glycoprotein</fullName>
    </submittedName>
</protein>
<feature type="transmembrane region" description="Helical" evidence="1">
    <location>
        <begin position="490"/>
        <end position="510"/>
    </location>
</feature>
<dbReference type="RefSeq" id="YP_010798555.1">
    <property type="nucleotide sequence ID" value="NC_076488.1"/>
</dbReference>
<accession>A0A7D7F2W4</accession>
<dbReference type="KEGG" id="vg:80536784"/>
<reference evidence="2" key="1">
    <citation type="journal article" date="2019" name="PLoS Pathog.">
        <title>Re-assessing the diversity of negative strand RNA viruses in insects.</title>
        <authorList>
            <person name="Kafer S."/>
            <person name="Paraskevopoulou S."/>
            <person name="Zirkel F."/>
            <person name="Wieseke N."/>
            <person name="Donath A."/>
            <person name="Petersen M."/>
            <person name="Jones T.C."/>
            <person name="Liu S."/>
            <person name="Zhou X."/>
            <person name="Middendorf M."/>
            <person name="Junglen S."/>
            <person name="Misof B."/>
            <person name="Drosten C."/>
        </authorList>
    </citation>
    <scope>NUCLEOTIDE SEQUENCE</scope>
    <source>
        <strain evidence="2">OKIAV87</strain>
    </source>
</reference>
<organism evidence="2 3">
    <name type="scientific">Hymenopteran orino-related virus OKIAV87</name>
    <dbReference type="NCBI Taxonomy" id="2746371"/>
    <lineage>
        <taxon>Viruses</taxon>
        <taxon>Riboviria</taxon>
        <taxon>Orthornavirae</taxon>
        <taxon>Negarnaviricota</taxon>
        <taxon>Haploviricotina</taxon>
        <taxon>Monjiviricetes</taxon>
        <taxon>Mononegavirales</taxon>
        <taxon>Nyamiviridae</taxon>
        <taxon>Formivirus</taxon>
        <taxon>Formivirus chalybii</taxon>
    </lineage>
</organism>
<dbReference type="EMBL" id="MT153386">
    <property type="protein sequence ID" value="QMP82161.1"/>
    <property type="molecule type" value="Viral_cRNA"/>
</dbReference>
<name>A0A7D7F2W4_9MONO</name>
<evidence type="ECO:0000313" key="3">
    <source>
        <dbReference type="Proteomes" id="UP000678092"/>
    </source>
</evidence>
<dbReference type="Pfam" id="PF24664">
    <property type="entry name" value="Monjiviricetes_fusion"/>
    <property type="match status" value="1"/>
</dbReference>
<reference evidence="2" key="2">
    <citation type="submission" date="2020-03" db="EMBL/GenBank/DDBJ databases">
        <authorList>
            <person name="Kafer S."/>
            <person name="Paraskevopoulou S."/>
            <person name="Zirkel F."/>
            <person name="Wieseke N."/>
            <person name="Donath A."/>
            <person name="Petersen M."/>
            <person name="Jones T.C."/>
            <person name="Liu S."/>
            <person name="Zhou X."/>
            <person name="Middendorf M."/>
            <person name="Junglen S."/>
            <person name="Misof B."/>
            <person name="Drosten C."/>
        </authorList>
    </citation>
    <scope>NUCLEOTIDE SEQUENCE</scope>
    <source>
        <strain evidence="2">OKIAV87</strain>
    </source>
</reference>
<keyword evidence="1" id="KW-0472">Membrane</keyword>
<proteinExistence type="predicted"/>
<evidence type="ECO:0000256" key="1">
    <source>
        <dbReference type="SAM" id="Phobius"/>
    </source>
</evidence>
<dbReference type="Proteomes" id="UP000678092">
    <property type="component" value="Segment"/>
</dbReference>
<evidence type="ECO:0000313" key="2">
    <source>
        <dbReference type="EMBL" id="QMP82161.1"/>
    </source>
</evidence>
<keyword evidence="1" id="KW-0812">Transmembrane</keyword>
<keyword evidence="1" id="KW-1133">Transmembrane helix</keyword>